<evidence type="ECO:0000313" key="16">
    <source>
        <dbReference type="EMBL" id="QFI39400.1"/>
    </source>
</evidence>
<organism evidence="16 17">
    <name type="scientific">Moritella marina ATCC 15381</name>
    <dbReference type="NCBI Taxonomy" id="1202962"/>
    <lineage>
        <taxon>Bacteria</taxon>
        <taxon>Pseudomonadati</taxon>
        <taxon>Pseudomonadota</taxon>
        <taxon>Gammaproteobacteria</taxon>
        <taxon>Alteromonadales</taxon>
        <taxon>Moritellaceae</taxon>
        <taxon>Moritella</taxon>
    </lineage>
</organism>
<dbReference type="GO" id="GO:0043842">
    <property type="term" value="F:Kdo transferase activity"/>
    <property type="evidence" value="ECO:0007669"/>
    <property type="project" value="UniProtKB-EC"/>
</dbReference>
<comment type="pathway">
    <text evidence="2 13">Bacterial outer membrane biogenesis; LPS core biosynthesis.</text>
</comment>
<keyword evidence="6" id="KW-0997">Cell inner membrane</keyword>
<keyword evidence="7 13" id="KW-0808">Transferase</keyword>
<dbReference type="KEGG" id="mmaa:FR932_16935"/>
<feature type="site" description="Transition state stabilizer" evidence="12">
    <location>
        <position position="131"/>
    </location>
</feature>
<dbReference type="InterPro" id="IPR007507">
    <property type="entry name" value="Glycos_transf_N"/>
</dbReference>
<feature type="domain" description="3-deoxy-D-manno-octulosonic-acid transferase N-terminal" evidence="15">
    <location>
        <begin position="35"/>
        <end position="212"/>
    </location>
</feature>
<evidence type="ECO:0000256" key="8">
    <source>
        <dbReference type="ARBA" id="ARBA00022968"/>
    </source>
</evidence>
<evidence type="ECO:0000256" key="4">
    <source>
        <dbReference type="ARBA" id="ARBA00012621"/>
    </source>
</evidence>
<dbReference type="EC" id="2.4.99.12" evidence="4 13"/>
<dbReference type="RefSeq" id="WP_019441186.1">
    <property type="nucleotide sequence ID" value="NZ_ALOE01000014.1"/>
</dbReference>
<evidence type="ECO:0000256" key="13">
    <source>
        <dbReference type="RuleBase" id="RU365103"/>
    </source>
</evidence>
<evidence type="ECO:0000256" key="2">
    <source>
        <dbReference type="ARBA" id="ARBA00004713"/>
    </source>
</evidence>
<dbReference type="Gene3D" id="3.40.50.2000">
    <property type="entry name" value="Glycogen Phosphorylase B"/>
    <property type="match status" value="1"/>
</dbReference>
<protein>
    <recommendedName>
        <fullName evidence="5 13">3-deoxy-D-manno-octulosonic acid transferase</fullName>
        <shortName evidence="13">Kdo transferase</shortName>
        <ecNumber evidence="4 13">2.4.99.12</ecNumber>
    </recommendedName>
    <alternativeName>
        <fullName evidence="9 13">Lipid IV(A) 3-deoxy-D-manno-octulosonic acid transferase</fullName>
    </alternativeName>
</protein>
<proteinExistence type="inferred from homology"/>
<accession>A0A5J6WR62</accession>
<name>A0A5J6WR62_MORMI</name>
<dbReference type="GO" id="GO:0009245">
    <property type="term" value="P:lipid A biosynthetic process"/>
    <property type="evidence" value="ECO:0007669"/>
    <property type="project" value="TreeGrafter"/>
</dbReference>
<comment type="catalytic activity">
    <reaction evidence="10 13">
        <text>lipid IVA (E. coli) + CMP-3-deoxy-beta-D-manno-octulosonate = alpha-Kdo-(2-&gt;6)-lipid IVA (E. coli) + CMP + H(+)</text>
        <dbReference type="Rhea" id="RHEA:28066"/>
        <dbReference type="ChEBI" id="CHEBI:15378"/>
        <dbReference type="ChEBI" id="CHEBI:58603"/>
        <dbReference type="ChEBI" id="CHEBI:60364"/>
        <dbReference type="ChEBI" id="CHEBI:60377"/>
        <dbReference type="ChEBI" id="CHEBI:85987"/>
        <dbReference type="EC" id="2.4.99.12"/>
    </reaction>
</comment>
<dbReference type="OrthoDB" id="9789797at2"/>
<dbReference type="GO" id="GO:0005886">
    <property type="term" value="C:plasma membrane"/>
    <property type="evidence" value="ECO:0007669"/>
    <property type="project" value="UniProtKB-SubCell"/>
</dbReference>
<evidence type="ECO:0000256" key="6">
    <source>
        <dbReference type="ARBA" id="ARBA00022519"/>
    </source>
</evidence>
<feature type="site" description="Transition state stabilizer" evidence="12">
    <location>
        <position position="209"/>
    </location>
</feature>
<dbReference type="PANTHER" id="PTHR42755">
    <property type="entry name" value="3-DEOXY-MANNO-OCTULOSONATE CYTIDYLYLTRANSFERASE"/>
    <property type="match status" value="1"/>
</dbReference>
<dbReference type="NCBIfam" id="NF004388">
    <property type="entry name" value="PRK05749.1-4"/>
    <property type="match status" value="1"/>
</dbReference>
<evidence type="ECO:0000259" key="14">
    <source>
        <dbReference type="Pfam" id="PF00534"/>
    </source>
</evidence>
<dbReference type="FunFam" id="3.40.50.2000:FF:000032">
    <property type="entry name" value="3-deoxy-D-manno-octulosonic acid transferase"/>
    <property type="match status" value="1"/>
</dbReference>
<keyword evidence="13" id="KW-0448">Lipopolysaccharide biosynthesis</keyword>
<keyword evidence="17" id="KW-1185">Reference proteome</keyword>
<comment type="subcellular location">
    <subcellularLocation>
        <location evidence="1">Cell inner membrane</location>
        <topology evidence="1">Single-pass membrane protein</topology>
        <orientation evidence="1">Cytoplasmic side</orientation>
    </subcellularLocation>
    <subcellularLocation>
        <location evidence="13">Cell membrane</location>
    </subcellularLocation>
</comment>
<comment type="function">
    <text evidence="13">Involved in lipopolysaccharide (LPS) biosynthesis. Catalyzes the transfer of 3-deoxy-D-manno-octulosonate (Kdo) residue(s) from CMP-Kdo to lipid IV(A), the tetraacyldisaccharide-1,4'-bisphosphate precursor of lipid A.</text>
</comment>
<evidence type="ECO:0000256" key="9">
    <source>
        <dbReference type="ARBA" id="ARBA00031445"/>
    </source>
</evidence>
<gene>
    <name evidence="16" type="ORF">FR932_16935</name>
</gene>
<evidence type="ECO:0000256" key="7">
    <source>
        <dbReference type="ARBA" id="ARBA00022679"/>
    </source>
</evidence>
<dbReference type="PANTHER" id="PTHR42755:SF1">
    <property type="entry name" value="3-DEOXY-D-MANNO-OCTULOSONIC ACID TRANSFERASE, MITOCHONDRIAL-RELATED"/>
    <property type="match status" value="1"/>
</dbReference>
<evidence type="ECO:0000256" key="5">
    <source>
        <dbReference type="ARBA" id="ARBA00019077"/>
    </source>
</evidence>
<feature type="domain" description="Glycosyl transferase family 1" evidence="14">
    <location>
        <begin position="248"/>
        <end position="405"/>
    </location>
</feature>
<evidence type="ECO:0000313" key="17">
    <source>
        <dbReference type="Proteomes" id="UP000327424"/>
    </source>
</evidence>
<dbReference type="Proteomes" id="UP000327424">
    <property type="component" value="Chromosome"/>
</dbReference>
<feature type="active site" description="Proton acceptor" evidence="11">
    <location>
        <position position="62"/>
    </location>
</feature>
<dbReference type="InterPro" id="IPR001296">
    <property type="entry name" value="Glyco_trans_1"/>
</dbReference>
<evidence type="ECO:0000256" key="3">
    <source>
        <dbReference type="ARBA" id="ARBA00006380"/>
    </source>
</evidence>
<dbReference type="Gene3D" id="3.40.50.11720">
    <property type="entry name" value="3-Deoxy-D-manno-octulosonic-acid transferase, N-terminal domain"/>
    <property type="match status" value="1"/>
</dbReference>
<dbReference type="GO" id="GO:0009244">
    <property type="term" value="P:lipopolysaccharide core region biosynthetic process"/>
    <property type="evidence" value="ECO:0007669"/>
    <property type="project" value="UniProtKB-UniRule"/>
</dbReference>
<keyword evidence="8" id="KW-0735">Signal-anchor</keyword>
<comment type="similarity">
    <text evidence="3">Belongs to the glycosyltransferase group 1 family. Glycosyltransferase 30 subfamily.</text>
</comment>
<sequence length="443" mass="49068">MLSRTLYTTLLYATSPLIFSLLLKTKKGKPPVGDRWKEFVGITPELVQTQQPIWIHAVSVGEVIAATPIIKALQQQYPELPLLITTTTSTGAERVVALPGNIEHRYFPADYPCAVKQFISRMQPSLCLIMETELWPNMLTICKDESIPTIVVNARLSEKSQHKYLRFKSLFSAPLQTLTHILCQDENDQRRFKTLGLNQAQLSVSGTVKFDIQFSDSIINNGLSLRQQLGQQRPVVIASSTHKGEDEIVLAAFENVKKQHPNAVLILVPRHPERFDNVTDLCSAKFPETQRRSQATTTDDLSNVDVYVGDSMGEMPVLLAASDICFMGGSLIGDKVGGHNLLEPAALSKACITGPSYFNFADVTAQLLNCEGVAVVNDAQELANKINTLISQPEMAVTMGKQAKQVVEKNKGALDKIMHTLTHYIDQNINQRSDQTAKQNNIK</sequence>
<keyword evidence="8" id="KW-0812">Transmembrane</keyword>
<evidence type="ECO:0000259" key="15">
    <source>
        <dbReference type="Pfam" id="PF04413"/>
    </source>
</evidence>
<evidence type="ECO:0000256" key="12">
    <source>
        <dbReference type="PIRSR" id="PIRSR639901-2"/>
    </source>
</evidence>
<evidence type="ECO:0000256" key="11">
    <source>
        <dbReference type="PIRSR" id="PIRSR639901-1"/>
    </source>
</evidence>
<dbReference type="FunFam" id="3.40.50.11720:FF:000001">
    <property type="entry name" value="3-deoxy-D-manno-octulosonic acid transferase"/>
    <property type="match status" value="1"/>
</dbReference>
<evidence type="ECO:0000256" key="1">
    <source>
        <dbReference type="ARBA" id="ARBA00004388"/>
    </source>
</evidence>
<dbReference type="SUPFAM" id="SSF53756">
    <property type="entry name" value="UDP-Glycosyltransferase/glycogen phosphorylase"/>
    <property type="match status" value="1"/>
</dbReference>
<reference evidence="16 17" key="1">
    <citation type="submission" date="2019-09" db="EMBL/GenBank/DDBJ databases">
        <title>Hybrid Assembly of the complete Genome of the Deep-Sea Bacterium Moritella marina from long Nanopore and Illumina reads.</title>
        <authorList>
            <person name="Magin S."/>
            <person name="Georgoulis A."/>
            <person name="Papadimitriou K."/>
            <person name="Iliakis G."/>
            <person name="Vorgias C.E."/>
        </authorList>
    </citation>
    <scope>NUCLEOTIDE SEQUENCE [LARGE SCALE GENOMIC DNA]</scope>
    <source>
        <strain evidence="16 17">MP-1</strain>
    </source>
</reference>
<dbReference type="InterPro" id="IPR039901">
    <property type="entry name" value="Kdotransferase"/>
</dbReference>
<keyword evidence="13" id="KW-1003">Cell membrane</keyword>
<dbReference type="UniPathway" id="UPA00958"/>
<dbReference type="Pfam" id="PF04413">
    <property type="entry name" value="Glycos_transf_N"/>
    <property type="match status" value="1"/>
</dbReference>
<dbReference type="AlphaFoldDB" id="A0A5J6WR62"/>
<keyword evidence="6" id="KW-0472">Membrane</keyword>
<dbReference type="Pfam" id="PF00534">
    <property type="entry name" value="Glycos_transf_1"/>
    <property type="match status" value="1"/>
</dbReference>
<dbReference type="InterPro" id="IPR038107">
    <property type="entry name" value="Glycos_transf_N_sf"/>
</dbReference>
<dbReference type="EMBL" id="CP044399">
    <property type="protein sequence ID" value="QFI39400.1"/>
    <property type="molecule type" value="Genomic_DNA"/>
</dbReference>
<evidence type="ECO:0000256" key="10">
    <source>
        <dbReference type="ARBA" id="ARBA00049183"/>
    </source>
</evidence>